<reference evidence="2" key="1">
    <citation type="submission" date="2020-06" db="EMBL/GenBank/DDBJ databases">
        <authorList>
            <consortium name="Plant Systems Biology data submission"/>
        </authorList>
    </citation>
    <scope>NUCLEOTIDE SEQUENCE</scope>
    <source>
        <strain evidence="2">D6</strain>
    </source>
</reference>
<evidence type="ECO:0000313" key="2">
    <source>
        <dbReference type="EMBL" id="CAB9501600.1"/>
    </source>
</evidence>
<evidence type="ECO:0000256" key="1">
    <source>
        <dbReference type="SAM" id="MobiDB-lite"/>
    </source>
</evidence>
<dbReference type="EMBL" id="CAICTM010000112">
    <property type="protein sequence ID" value="CAB9501600.1"/>
    <property type="molecule type" value="Genomic_DNA"/>
</dbReference>
<feature type="compositionally biased region" description="Basic and acidic residues" evidence="1">
    <location>
        <begin position="1"/>
        <end position="13"/>
    </location>
</feature>
<dbReference type="AlphaFoldDB" id="A0A9N8DGU1"/>
<evidence type="ECO:0000313" key="3">
    <source>
        <dbReference type="Proteomes" id="UP001153069"/>
    </source>
</evidence>
<gene>
    <name evidence="2" type="ORF">SEMRO_113_G055940.1</name>
</gene>
<feature type="compositionally biased region" description="Basic and acidic residues" evidence="1">
    <location>
        <begin position="338"/>
        <end position="365"/>
    </location>
</feature>
<keyword evidence="3" id="KW-1185">Reference proteome</keyword>
<organism evidence="2 3">
    <name type="scientific">Seminavis robusta</name>
    <dbReference type="NCBI Taxonomy" id="568900"/>
    <lineage>
        <taxon>Eukaryota</taxon>
        <taxon>Sar</taxon>
        <taxon>Stramenopiles</taxon>
        <taxon>Ochrophyta</taxon>
        <taxon>Bacillariophyta</taxon>
        <taxon>Bacillariophyceae</taxon>
        <taxon>Bacillariophycidae</taxon>
        <taxon>Naviculales</taxon>
        <taxon>Naviculaceae</taxon>
        <taxon>Seminavis</taxon>
    </lineage>
</organism>
<dbReference type="Proteomes" id="UP001153069">
    <property type="component" value="Unassembled WGS sequence"/>
</dbReference>
<name>A0A9N8DGU1_9STRA</name>
<feature type="region of interest" description="Disordered" evidence="1">
    <location>
        <begin position="1"/>
        <end position="73"/>
    </location>
</feature>
<proteinExistence type="predicted"/>
<accession>A0A9N8DGU1</accession>
<feature type="compositionally biased region" description="Basic and acidic residues" evidence="1">
    <location>
        <begin position="21"/>
        <end position="36"/>
    </location>
</feature>
<protein>
    <submittedName>
        <fullName evidence="2">Uncharacterized protein</fullName>
    </submittedName>
</protein>
<comment type="caution">
    <text evidence="2">The sequence shown here is derived from an EMBL/GenBank/DDBJ whole genome shotgun (WGS) entry which is preliminary data.</text>
</comment>
<feature type="region of interest" description="Disordered" evidence="1">
    <location>
        <begin position="337"/>
        <end position="401"/>
    </location>
</feature>
<sequence>MKNTKEHGDDDSPNKVLNGKPSEEVRSSMSREEKKTAKGAPARSRASVPGATFHSTSTAKEGKTPVTRHTVTSIDVDDHCCLEDATTLQSGLTRFAEERAAKEAARASRDSATGAAVLPGAVLQRSQDRRATQKAAKNHNVTNSAAVAGSVTTTSTSTDNDAVIQRGLRRSAEEKAVKEAARLATIQGEAVGATTDATSTDPIQRGLRRSAEEKAVKEAARMATKQGEAVGASTDATSTDPIQRGLRRSAEEKAVKEAARMATKHGEAVGASNDTNNAAVASGEAVKVLSGNNTGNGEMQPGAHRVSAMDNSVVNNNHRDSTATKKGLGRNSIAAVQRRNDEREAPQMLDDKNAADDAESLREKIAVASSERSTNTLTHPREKSTKALVESPKEEANNIGVSARSFDVESQRRGDEPEIDVDNVDGLAVATAVMDESSKRHYQEAQQSRVWVAPFIP</sequence>
<feature type="compositionally biased region" description="Basic and acidic residues" evidence="1">
    <location>
        <begin position="379"/>
        <end position="396"/>
    </location>
</feature>
<feature type="region of interest" description="Disordered" evidence="1">
    <location>
        <begin position="224"/>
        <end position="250"/>
    </location>
</feature>